<dbReference type="SUPFAM" id="SSF55961">
    <property type="entry name" value="Bet v1-like"/>
    <property type="match status" value="1"/>
</dbReference>
<dbReference type="Gene3D" id="3.30.530.20">
    <property type="match status" value="1"/>
</dbReference>
<dbReference type="InterPro" id="IPR023393">
    <property type="entry name" value="START-like_dom_sf"/>
</dbReference>
<dbReference type="InterPro" id="IPR019587">
    <property type="entry name" value="Polyketide_cyclase/dehydratase"/>
</dbReference>
<reference evidence="1 2" key="1">
    <citation type="submission" date="2019-08" db="EMBL/GenBank/DDBJ databases">
        <authorList>
            <person name="Ye J."/>
        </authorList>
    </citation>
    <scope>NUCLEOTIDE SEQUENCE [LARGE SCALE GENOMIC DNA]</scope>
    <source>
        <strain evidence="1 2">TK008</strain>
    </source>
</reference>
<protein>
    <recommendedName>
        <fullName evidence="3">SRPBCC family protein</fullName>
    </recommendedName>
</protein>
<comment type="caution">
    <text evidence="1">The sequence shown here is derived from an EMBL/GenBank/DDBJ whole genome shotgun (WGS) entry which is preliminary data.</text>
</comment>
<sequence>MQFFCTLVGYTVRAGFTRLDAGRGRIYSRPHRTGLPNAKEATMELTSTVDIDAPADRIYPLFLDATMDERIPLPFRFGLPKAVSCSIIDGDGGVGSIRRCITTRGFMDQVIEGAEPGQRFAYRLIDSDYWGQPFIGHVADEITLSPLPGGRTRVRRVTSFDARGILRWPARIIMRQGFRHAHSYANENWRRIATA</sequence>
<evidence type="ECO:0008006" key="3">
    <source>
        <dbReference type="Google" id="ProtNLM"/>
    </source>
</evidence>
<dbReference type="AlphaFoldDB" id="A0A5C6S7B9"/>
<accession>A0A5C6S7B9</accession>
<proteinExistence type="predicted"/>
<dbReference type="EMBL" id="VOPL01000001">
    <property type="protein sequence ID" value="TXB70391.1"/>
    <property type="molecule type" value="Genomic_DNA"/>
</dbReference>
<organism evidence="1 2">
    <name type="scientific">Paracoccus aurantiacus</name>
    <dbReference type="NCBI Taxonomy" id="2599412"/>
    <lineage>
        <taxon>Bacteria</taxon>
        <taxon>Pseudomonadati</taxon>
        <taxon>Pseudomonadota</taxon>
        <taxon>Alphaproteobacteria</taxon>
        <taxon>Rhodobacterales</taxon>
        <taxon>Paracoccaceae</taxon>
        <taxon>Paracoccus</taxon>
    </lineage>
</organism>
<evidence type="ECO:0000313" key="1">
    <source>
        <dbReference type="EMBL" id="TXB70391.1"/>
    </source>
</evidence>
<dbReference type="OrthoDB" id="8293400at2"/>
<evidence type="ECO:0000313" key="2">
    <source>
        <dbReference type="Proteomes" id="UP000321562"/>
    </source>
</evidence>
<name>A0A5C6S7B9_9RHOB</name>
<dbReference type="Pfam" id="PF10604">
    <property type="entry name" value="Polyketide_cyc2"/>
    <property type="match status" value="1"/>
</dbReference>
<keyword evidence="2" id="KW-1185">Reference proteome</keyword>
<dbReference type="Proteomes" id="UP000321562">
    <property type="component" value="Unassembled WGS sequence"/>
</dbReference>
<gene>
    <name evidence="1" type="ORF">FQV27_00480</name>
</gene>